<dbReference type="CDD" id="cd00009">
    <property type="entry name" value="AAA"/>
    <property type="match status" value="1"/>
</dbReference>
<keyword evidence="6" id="KW-0238">DNA-binding</keyword>
<keyword evidence="1 8" id="KW-0597">Phosphoprotein</keyword>
<dbReference type="FunFam" id="3.40.50.2300:FF:000018">
    <property type="entry name" value="DNA-binding transcriptional regulator NtrC"/>
    <property type="match status" value="1"/>
</dbReference>
<comment type="caution">
    <text evidence="11">The sequence shown here is derived from an EMBL/GenBank/DDBJ whole genome shotgun (WGS) entry which is preliminary data.</text>
</comment>
<dbReference type="Proteomes" id="UP000503640">
    <property type="component" value="Unassembled WGS sequence"/>
</dbReference>
<dbReference type="PANTHER" id="PTHR32071:SF117">
    <property type="entry name" value="PTS-DEPENDENT DIHYDROXYACETONE KINASE OPERON REGULATORY PROTEIN-RELATED"/>
    <property type="match status" value="1"/>
</dbReference>
<dbReference type="GO" id="GO:0000160">
    <property type="term" value="P:phosphorelay signal transduction system"/>
    <property type="evidence" value="ECO:0007669"/>
    <property type="project" value="UniProtKB-KW"/>
</dbReference>
<dbReference type="EMBL" id="BJTG01000008">
    <property type="protein sequence ID" value="GEJ58456.1"/>
    <property type="molecule type" value="Genomic_DNA"/>
</dbReference>
<dbReference type="Gene3D" id="1.10.10.60">
    <property type="entry name" value="Homeodomain-like"/>
    <property type="match status" value="1"/>
</dbReference>
<dbReference type="SMART" id="SM00382">
    <property type="entry name" value="AAA"/>
    <property type="match status" value="1"/>
</dbReference>
<evidence type="ECO:0000259" key="10">
    <source>
        <dbReference type="PROSITE" id="PS50110"/>
    </source>
</evidence>
<evidence type="ECO:0000313" key="12">
    <source>
        <dbReference type="Proteomes" id="UP000503640"/>
    </source>
</evidence>
<keyword evidence="3" id="KW-0067">ATP-binding</keyword>
<dbReference type="SMART" id="SM00448">
    <property type="entry name" value="REC"/>
    <property type="match status" value="1"/>
</dbReference>
<dbReference type="Gene3D" id="1.10.8.60">
    <property type="match status" value="1"/>
</dbReference>
<keyword evidence="4" id="KW-0902">Two-component regulatory system</keyword>
<feature type="modified residue" description="4-aspartylphosphate" evidence="8">
    <location>
        <position position="70"/>
    </location>
</feature>
<dbReference type="SUPFAM" id="SSF52172">
    <property type="entry name" value="CheY-like"/>
    <property type="match status" value="1"/>
</dbReference>
<dbReference type="Gene3D" id="3.40.50.300">
    <property type="entry name" value="P-loop containing nucleotide triphosphate hydrolases"/>
    <property type="match status" value="1"/>
</dbReference>
<dbReference type="PROSITE" id="PS00688">
    <property type="entry name" value="SIGMA54_INTERACT_3"/>
    <property type="match status" value="1"/>
</dbReference>
<dbReference type="InterPro" id="IPR002078">
    <property type="entry name" value="Sigma_54_int"/>
</dbReference>
<dbReference type="InterPro" id="IPR003593">
    <property type="entry name" value="AAA+_ATPase"/>
</dbReference>
<keyword evidence="2" id="KW-0547">Nucleotide-binding</keyword>
<dbReference type="InterPro" id="IPR025944">
    <property type="entry name" value="Sigma_54_int_dom_CS"/>
</dbReference>
<dbReference type="GO" id="GO:0006355">
    <property type="term" value="P:regulation of DNA-templated transcription"/>
    <property type="evidence" value="ECO:0007669"/>
    <property type="project" value="InterPro"/>
</dbReference>
<dbReference type="Gene3D" id="3.40.50.2300">
    <property type="match status" value="1"/>
</dbReference>
<reference evidence="12" key="1">
    <citation type="journal article" date="2020" name="Appl. Environ. Microbiol.">
        <title>Diazotrophic Anaeromyxobacter Isolates from Soils.</title>
        <authorList>
            <person name="Masuda Y."/>
            <person name="Yamanaka H."/>
            <person name="Xu Z.X."/>
            <person name="Shiratori Y."/>
            <person name="Aono T."/>
            <person name="Amachi S."/>
            <person name="Senoo K."/>
            <person name="Itoh H."/>
        </authorList>
    </citation>
    <scope>NUCLEOTIDE SEQUENCE [LARGE SCALE GENOMIC DNA]</scope>
    <source>
        <strain evidence="12">R267</strain>
    </source>
</reference>
<dbReference type="InterPro" id="IPR011006">
    <property type="entry name" value="CheY-like_superfamily"/>
</dbReference>
<gene>
    <name evidence="11" type="ORF">AMYX_31970</name>
</gene>
<dbReference type="PROSITE" id="PS00676">
    <property type="entry name" value="SIGMA54_INTERACT_2"/>
    <property type="match status" value="1"/>
</dbReference>
<dbReference type="RefSeq" id="WP_176067032.1">
    <property type="nucleotide sequence ID" value="NZ_BJTG01000008.1"/>
</dbReference>
<dbReference type="SUPFAM" id="SSF46689">
    <property type="entry name" value="Homeodomain-like"/>
    <property type="match status" value="1"/>
</dbReference>
<keyword evidence="7" id="KW-0804">Transcription</keyword>
<dbReference type="SUPFAM" id="SSF52540">
    <property type="entry name" value="P-loop containing nucleoside triphosphate hydrolases"/>
    <property type="match status" value="1"/>
</dbReference>
<proteinExistence type="predicted"/>
<dbReference type="PROSITE" id="PS50045">
    <property type="entry name" value="SIGMA54_INTERACT_4"/>
    <property type="match status" value="1"/>
</dbReference>
<dbReference type="Pfam" id="PF02954">
    <property type="entry name" value="HTH_8"/>
    <property type="match status" value="1"/>
</dbReference>
<dbReference type="Pfam" id="PF25601">
    <property type="entry name" value="AAA_lid_14"/>
    <property type="match status" value="1"/>
</dbReference>
<evidence type="ECO:0000259" key="9">
    <source>
        <dbReference type="PROSITE" id="PS50045"/>
    </source>
</evidence>
<evidence type="ECO:0000256" key="1">
    <source>
        <dbReference type="ARBA" id="ARBA00022553"/>
    </source>
</evidence>
<dbReference type="InterPro" id="IPR001789">
    <property type="entry name" value="Sig_transdc_resp-reg_receiver"/>
</dbReference>
<evidence type="ECO:0000256" key="8">
    <source>
        <dbReference type="PROSITE-ProRule" id="PRU00169"/>
    </source>
</evidence>
<evidence type="ECO:0000313" key="11">
    <source>
        <dbReference type="EMBL" id="GEJ58456.1"/>
    </source>
</evidence>
<dbReference type="InterPro" id="IPR025943">
    <property type="entry name" value="Sigma_54_int_dom_ATP-bd_2"/>
</dbReference>
<evidence type="ECO:0000256" key="3">
    <source>
        <dbReference type="ARBA" id="ARBA00022840"/>
    </source>
</evidence>
<dbReference type="InterPro" id="IPR009057">
    <property type="entry name" value="Homeodomain-like_sf"/>
</dbReference>
<dbReference type="InterPro" id="IPR025662">
    <property type="entry name" value="Sigma_54_int_dom_ATP-bd_1"/>
</dbReference>
<dbReference type="Pfam" id="PF00158">
    <property type="entry name" value="Sigma54_activat"/>
    <property type="match status" value="1"/>
</dbReference>
<dbReference type="FunFam" id="3.40.50.300:FF:000006">
    <property type="entry name" value="DNA-binding transcriptional regulator NtrC"/>
    <property type="match status" value="1"/>
</dbReference>
<evidence type="ECO:0000256" key="5">
    <source>
        <dbReference type="ARBA" id="ARBA00023015"/>
    </source>
</evidence>
<dbReference type="GO" id="GO:0043565">
    <property type="term" value="F:sequence-specific DNA binding"/>
    <property type="evidence" value="ECO:0007669"/>
    <property type="project" value="InterPro"/>
</dbReference>
<feature type="domain" description="Sigma-54 factor interaction" evidence="9">
    <location>
        <begin position="160"/>
        <end position="388"/>
    </location>
</feature>
<feature type="domain" description="Response regulatory" evidence="10">
    <location>
        <begin position="21"/>
        <end position="135"/>
    </location>
</feature>
<dbReference type="InterPro" id="IPR002197">
    <property type="entry name" value="HTH_Fis"/>
</dbReference>
<dbReference type="PROSITE" id="PS00675">
    <property type="entry name" value="SIGMA54_INTERACT_1"/>
    <property type="match status" value="1"/>
</dbReference>
<sequence length="469" mass="50943">MNEAAADATRAQPLEAGGAGRVLVVDDQRNMRATTALLLREAGYAVTEAEDGAAAVQRLGAEQFDVVLTDVRMGAVDGMEVLRASLEAAPTAQVIVMTAYGTIESAVEAIRRGAYDYIAKPFKEDELLLRVAKAMDKRRLLGEVSLLRRDFRARYGLEHIVGRSAALRELLDRVVRVAPSDATVLVTGESGTGKELIARALHAASRRRDKPFVPINCAAITETLLESELFGHARGAFTGATRARRGLFEEADGGTLFIDEIAETALGSQAKLLRAIQEGEIRRVGESLSVKVDVRVIAATNQNLKAAVAEKRFREDLYYRLNVVPLRIPPLRERREDIPLLAQRFLEGFAERTGERKSLSPEAMQKLLGYPWPGNVRELENMIEQAAALTPHAVLSDADIHFEPAPEVPGASAAQTLAGAVEAAERRAVEAALSRCGGDLGRVARELEVSPTTLWRKMKALGLRARDGG</sequence>
<evidence type="ECO:0000256" key="2">
    <source>
        <dbReference type="ARBA" id="ARBA00022741"/>
    </source>
</evidence>
<keyword evidence="5" id="KW-0805">Transcription regulation</keyword>
<organism evidence="11 12">
    <name type="scientific">Anaeromyxobacter diazotrophicus</name>
    <dbReference type="NCBI Taxonomy" id="2590199"/>
    <lineage>
        <taxon>Bacteria</taxon>
        <taxon>Pseudomonadati</taxon>
        <taxon>Myxococcota</taxon>
        <taxon>Myxococcia</taxon>
        <taxon>Myxococcales</taxon>
        <taxon>Cystobacterineae</taxon>
        <taxon>Anaeromyxobacteraceae</taxon>
        <taxon>Anaeromyxobacter</taxon>
    </lineage>
</organism>
<accession>A0A7I9VPW4</accession>
<name>A0A7I9VPW4_9BACT</name>
<evidence type="ECO:0000256" key="6">
    <source>
        <dbReference type="ARBA" id="ARBA00023125"/>
    </source>
</evidence>
<dbReference type="AlphaFoldDB" id="A0A7I9VPW4"/>
<dbReference type="GO" id="GO:0005524">
    <property type="term" value="F:ATP binding"/>
    <property type="evidence" value="ECO:0007669"/>
    <property type="project" value="UniProtKB-KW"/>
</dbReference>
<evidence type="ECO:0000256" key="4">
    <source>
        <dbReference type="ARBA" id="ARBA00023012"/>
    </source>
</evidence>
<dbReference type="InterPro" id="IPR027417">
    <property type="entry name" value="P-loop_NTPase"/>
</dbReference>
<protein>
    <submittedName>
        <fullName evidence="11">Acetoacetate metabolism regulatory protein AtoC</fullName>
    </submittedName>
</protein>
<dbReference type="PANTHER" id="PTHR32071">
    <property type="entry name" value="TRANSCRIPTIONAL REGULATORY PROTEIN"/>
    <property type="match status" value="1"/>
</dbReference>
<keyword evidence="12" id="KW-1185">Reference proteome</keyword>
<dbReference type="Pfam" id="PF00072">
    <property type="entry name" value="Response_reg"/>
    <property type="match status" value="1"/>
</dbReference>
<dbReference type="InterPro" id="IPR058031">
    <property type="entry name" value="AAA_lid_NorR"/>
</dbReference>
<dbReference type="PROSITE" id="PS50110">
    <property type="entry name" value="RESPONSE_REGULATORY"/>
    <property type="match status" value="1"/>
</dbReference>
<evidence type="ECO:0000256" key="7">
    <source>
        <dbReference type="ARBA" id="ARBA00023163"/>
    </source>
</evidence>